<dbReference type="EMBL" id="SMLM01000002">
    <property type="protein sequence ID" value="TFZ02951.1"/>
    <property type="molecule type" value="Genomic_DNA"/>
</dbReference>
<evidence type="ECO:0000313" key="1">
    <source>
        <dbReference type="EMBL" id="TFZ02951.1"/>
    </source>
</evidence>
<keyword evidence="2" id="KW-1185">Reference proteome</keyword>
<dbReference type="Proteomes" id="UP000298180">
    <property type="component" value="Unassembled WGS sequence"/>
</dbReference>
<dbReference type="InterPro" id="IPR027417">
    <property type="entry name" value="P-loop_NTPase"/>
</dbReference>
<dbReference type="Gene3D" id="3.40.50.300">
    <property type="entry name" value="P-loop containing nucleotide triphosphate hydrolases"/>
    <property type="match status" value="1"/>
</dbReference>
<accession>A0A4Z0BVP2</accession>
<proteinExistence type="predicted"/>
<protein>
    <recommendedName>
        <fullName evidence="3">DNA helicase</fullName>
    </recommendedName>
</protein>
<dbReference type="RefSeq" id="WP_135264476.1">
    <property type="nucleotide sequence ID" value="NZ_SMLM01000002.1"/>
</dbReference>
<dbReference type="AlphaFoldDB" id="A0A4Z0BVP2"/>
<organism evidence="1 2">
    <name type="scientific">Ramlibacter henchirensis</name>
    <dbReference type="NCBI Taxonomy" id="204072"/>
    <lineage>
        <taxon>Bacteria</taxon>
        <taxon>Pseudomonadati</taxon>
        <taxon>Pseudomonadota</taxon>
        <taxon>Betaproteobacteria</taxon>
        <taxon>Burkholderiales</taxon>
        <taxon>Comamonadaceae</taxon>
        <taxon>Ramlibacter</taxon>
    </lineage>
</organism>
<sequence length="139" mass="15424">MLEIPESLQVHASGVLEQAEAEQIDDEPSDRQSDRGRAVKRFLAAQFSQVEPFAEYLSGNAHLDTHQGVKGLEFERVMVIMDDAEAKGFNFKYEDLFGGKSAGDKTTENTRRLFYVTCSRAEKGLALVASIRSAYAGLF</sequence>
<dbReference type="OrthoDB" id="384988at2"/>
<gene>
    <name evidence="1" type="ORF">EZ313_17135</name>
</gene>
<evidence type="ECO:0008006" key="3">
    <source>
        <dbReference type="Google" id="ProtNLM"/>
    </source>
</evidence>
<name>A0A4Z0BVP2_9BURK</name>
<reference evidence="1 2" key="1">
    <citation type="submission" date="2019-03" db="EMBL/GenBank/DDBJ databases">
        <title>Ramlibacter henchirensis DSM 14656, whole genome shotgun sequence.</title>
        <authorList>
            <person name="Zhang X."/>
            <person name="Feng G."/>
            <person name="Zhu H."/>
        </authorList>
    </citation>
    <scope>NUCLEOTIDE SEQUENCE [LARGE SCALE GENOMIC DNA]</scope>
    <source>
        <strain evidence="1 2">DSM 14656</strain>
    </source>
</reference>
<dbReference type="SUPFAM" id="SSF52540">
    <property type="entry name" value="P-loop containing nucleoside triphosphate hydrolases"/>
    <property type="match status" value="1"/>
</dbReference>
<comment type="caution">
    <text evidence="1">The sequence shown here is derived from an EMBL/GenBank/DDBJ whole genome shotgun (WGS) entry which is preliminary data.</text>
</comment>
<evidence type="ECO:0000313" key="2">
    <source>
        <dbReference type="Proteomes" id="UP000298180"/>
    </source>
</evidence>